<comment type="caution">
    <text evidence="2">The sequence shown here is derived from an EMBL/GenBank/DDBJ whole genome shotgun (WGS) entry which is preliminary data.</text>
</comment>
<keyword evidence="1" id="KW-0472">Membrane</keyword>
<keyword evidence="1" id="KW-1133">Transmembrane helix</keyword>
<evidence type="ECO:0000313" key="3">
    <source>
        <dbReference type="Proteomes" id="UP001145072"/>
    </source>
</evidence>
<dbReference type="Proteomes" id="UP001145072">
    <property type="component" value="Unassembled WGS sequence"/>
</dbReference>
<organism evidence="2 3">
    <name type="scientific">Aquibacillus koreensis</name>
    <dbReference type="NCBI Taxonomy" id="279446"/>
    <lineage>
        <taxon>Bacteria</taxon>
        <taxon>Bacillati</taxon>
        <taxon>Bacillota</taxon>
        <taxon>Bacilli</taxon>
        <taxon>Bacillales</taxon>
        <taxon>Bacillaceae</taxon>
        <taxon>Aquibacillus</taxon>
    </lineage>
</organism>
<proteinExistence type="predicted"/>
<evidence type="ECO:0000256" key="1">
    <source>
        <dbReference type="SAM" id="Phobius"/>
    </source>
</evidence>
<gene>
    <name evidence="2" type="ORF">NC661_09840</name>
</gene>
<feature type="transmembrane region" description="Helical" evidence="1">
    <location>
        <begin position="5"/>
        <end position="23"/>
    </location>
</feature>
<keyword evidence="3" id="KW-1185">Reference proteome</keyword>
<evidence type="ECO:0000313" key="2">
    <source>
        <dbReference type="EMBL" id="MDC3420669.1"/>
    </source>
</evidence>
<keyword evidence="1" id="KW-0812">Transmembrane</keyword>
<reference evidence="2" key="1">
    <citation type="submission" date="2022-06" db="EMBL/GenBank/DDBJ databases">
        <title>Aquibacillus sp. a new bacterium isolated from soil saline samples.</title>
        <authorList>
            <person name="Galisteo C."/>
            <person name="De La Haba R."/>
            <person name="Sanchez-Porro C."/>
            <person name="Ventosa A."/>
        </authorList>
    </citation>
    <scope>NUCLEOTIDE SEQUENCE</scope>
    <source>
        <strain evidence="2">JCM 12387</strain>
    </source>
</reference>
<protein>
    <submittedName>
        <fullName evidence="2">Uncharacterized protein</fullName>
    </submittedName>
</protein>
<dbReference type="RefSeq" id="WP_259865888.1">
    <property type="nucleotide sequence ID" value="NZ_JAMQJZ010000006.1"/>
</dbReference>
<dbReference type="EMBL" id="JAMQJZ010000006">
    <property type="protein sequence ID" value="MDC3420669.1"/>
    <property type="molecule type" value="Genomic_DNA"/>
</dbReference>
<sequence length="147" mass="16875">MKKVIGITIGIILLGTIGFYWMVESTNAKLVEPIKIKEEFEEFIVHIRVENIDEGIKILRSLEYRGEEPVTIEHRTPLTSVDISKNNNDFTGSFVTKNLNAGDIYRPQEPKVYESPSKGKYTLHMHTQFFIDGEPINITSEEEVVFE</sequence>
<accession>A0A9X4AIE9</accession>
<dbReference type="AlphaFoldDB" id="A0A9X4AIE9"/>
<name>A0A9X4AIE9_9BACI</name>